<keyword evidence="11" id="KW-1185">Reference proteome</keyword>
<dbReference type="PANTHER" id="PTHR43654:SF1">
    <property type="entry name" value="ISOPENTENYL PHOSPHATE KINASE"/>
    <property type="match status" value="1"/>
</dbReference>
<dbReference type="EMBL" id="LDUG01000007">
    <property type="protein sequence ID" value="KVW99061.1"/>
    <property type="molecule type" value="Genomic_DNA"/>
</dbReference>
<evidence type="ECO:0000256" key="8">
    <source>
        <dbReference type="HAMAP-Rule" id="MF_00456"/>
    </source>
</evidence>
<dbReference type="NCBIfam" id="TIGR01027">
    <property type="entry name" value="proB"/>
    <property type="match status" value="1"/>
</dbReference>
<comment type="similarity">
    <text evidence="8">Belongs to the glutamate 5-kinase family.</text>
</comment>
<dbReference type="eggNOG" id="COG0263">
    <property type="taxonomic scope" value="Bacteria"/>
</dbReference>
<dbReference type="SUPFAM" id="SSF88697">
    <property type="entry name" value="PUA domain-like"/>
    <property type="match status" value="1"/>
</dbReference>
<dbReference type="PROSITE" id="PS50890">
    <property type="entry name" value="PUA"/>
    <property type="match status" value="1"/>
</dbReference>
<keyword evidence="1 8" id="KW-0963">Cytoplasm</keyword>
<evidence type="ECO:0000313" key="10">
    <source>
        <dbReference type="EMBL" id="KVW99061.1"/>
    </source>
</evidence>
<dbReference type="PATRIC" id="fig|36861.3.peg.3277"/>
<comment type="pathway">
    <text evidence="8">Amino-acid biosynthesis; L-proline biosynthesis; L-glutamate 5-semialdehyde from L-glutamate: step 1/2.</text>
</comment>
<dbReference type="SMART" id="SM00359">
    <property type="entry name" value="PUA"/>
    <property type="match status" value="1"/>
</dbReference>
<dbReference type="FunFam" id="3.40.1160.10:FF:000018">
    <property type="entry name" value="Glutamate 5-kinase"/>
    <property type="match status" value="1"/>
</dbReference>
<protein>
    <recommendedName>
        <fullName evidence="8">Glutamate 5-kinase</fullName>
        <ecNumber evidence="8">2.7.2.11</ecNumber>
    </recommendedName>
    <alternativeName>
        <fullName evidence="8">Gamma-glutamyl kinase</fullName>
        <shortName evidence="8">GK</shortName>
    </alternativeName>
</protein>
<dbReference type="AlphaFoldDB" id="A0A119CY03"/>
<accession>A0A119CY03</accession>
<keyword evidence="6 8" id="KW-0418">Kinase</keyword>
<evidence type="ECO:0000256" key="6">
    <source>
        <dbReference type="ARBA" id="ARBA00022777"/>
    </source>
</evidence>
<dbReference type="PANTHER" id="PTHR43654">
    <property type="entry name" value="GLUTAMATE 5-KINASE"/>
    <property type="match status" value="1"/>
</dbReference>
<keyword evidence="5 8" id="KW-0547">Nucleotide-binding</keyword>
<dbReference type="Proteomes" id="UP000064243">
    <property type="component" value="Unassembled WGS sequence"/>
</dbReference>
<dbReference type="InterPro" id="IPR001057">
    <property type="entry name" value="Glu/AcGlu_kinase"/>
</dbReference>
<evidence type="ECO:0000313" key="11">
    <source>
        <dbReference type="Proteomes" id="UP000064243"/>
    </source>
</evidence>
<feature type="binding site" evidence="8">
    <location>
        <position position="54"/>
    </location>
    <ligand>
        <name>substrate</name>
    </ligand>
</feature>
<dbReference type="GO" id="GO:0003723">
    <property type="term" value="F:RNA binding"/>
    <property type="evidence" value="ECO:0007669"/>
    <property type="project" value="InterPro"/>
</dbReference>
<dbReference type="GO" id="GO:0055129">
    <property type="term" value="P:L-proline biosynthetic process"/>
    <property type="evidence" value="ECO:0007669"/>
    <property type="project" value="UniProtKB-UniRule"/>
</dbReference>
<dbReference type="InterPro" id="IPR015947">
    <property type="entry name" value="PUA-like_sf"/>
</dbReference>
<dbReference type="PROSITE" id="PS00902">
    <property type="entry name" value="GLUTAMATE_5_KINASE"/>
    <property type="match status" value="1"/>
</dbReference>
<evidence type="ECO:0000256" key="4">
    <source>
        <dbReference type="ARBA" id="ARBA00022679"/>
    </source>
</evidence>
<sequence>MHSVVRHARRIVVKVGSSLVTAEGRGLDHAALSRWAGQIAALTAQGREVVLVSSGAIAEGIARLGWKKRPKAINELQAAAAVGQMGLVQAYESIFRSHDLHAAQVLLTHEDLADRTRYLNARITLRTLLGLNVVPIINENDTVATDEIRLGDNDTLGALVTNLIEADCLIILTDQSGLYTADPRKVPDATLVMDAHAGDPELERMAGGAGSSVGTGGMLTKILAAKRAARSGAHTVICSGREENVLLRLAAGEAIGSQLVARQAPLDARRQWLADHLQLRGSVVLDDGAVRALREDGKSLLPVGVKGVLGEFARGEVVAVVDTDGSEIARGLVNYSASEARRIAGKPSSAIEAALGYMDEPELIHRDNLVMLA</sequence>
<dbReference type="Gene3D" id="3.40.1160.10">
    <property type="entry name" value="Acetylglutamate kinase-like"/>
    <property type="match status" value="1"/>
</dbReference>
<reference evidence="10 11" key="1">
    <citation type="journal article" date="2015" name="Appl. Environ. Microbiol.">
        <title>Aerobic and Anaerobic Thiosulfate Oxidation by a Cold-Adapted, Subglacial Chemoautotroph.</title>
        <authorList>
            <person name="Harrold Z.R."/>
            <person name="Skidmore M.L."/>
            <person name="Hamilton T.L."/>
            <person name="Desch L."/>
            <person name="Amada K."/>
            <person name="van Gelder W."/>
            <person name="Glover K."/>
            <person name="Roden E.E."/>
            <person name="Boyd E.S."/>
        </authorList>
    </citation>
    <scope>NUCLEOTIDE SEQUENCE [LARGE SCALE GENOMIC DNA]</scope>
    <source>
        <strain evidence="10 11">RG</strain>
    </source>
</reference>
<evidence type="ECO:0000256" key="7">
    <source>
        <dbReference type="ARBA" id="ARBA00022840"/>
    </source>
</evidence>
<organism evidence="10 11">
    <name type="scientific">Thiobacillus denitrificans</name>
    <dbReference type="NCBI Taxonomy" id="36861"/>
    <lineage>
        <taxon>Bacteria</taxon>
        <taxon>Pseudomonadati</taxon>
        <taxon>Pseudomonadota</taxon>
        <taxon>Betaproteobacteria</taxon>
        <taxon>Nitrosomonadales</taxon>
        <taxon>Thiobacillaceae</taxon>
        <taxon>Thiobacillus</taxon>
    </lineage>
</organism>
<gene>
    <name evidence="8" type="primary">proB</name>
    <name evidence="10" type="ORF">ABW22_02150</name>
</gene>
<dbReference type="RefSeq" id="WP_059751553.1">
    <property type="nucleotide sequence ID" value="NZ_LDUG01000007.1"/>
</dbReference>
<dbReference type="STRING" id="1123392.GCA_000376425_01239"/>
<dbReference type="GO" id="GO:0005524">
    <property type="term" value="F:ATP binding"/>
    <property type="evidence" value="ECO:0007669"/>
    <property type="project" value="UniProtKB-KW"/>
</dbReference>
<feature type="binding site" evidence="8">
    <location>
        <position position="14"/>
    </location>
    <ligand>
        <name>ATP</name>
        <dbReference type="ChEBI" id="CHEBI:30616"/>
    </ligand>
</feature>
<dbReference type="InterPro" id="IPR019797">
    <property type="entry name" value="Glutamate_5-kinase_CS"/>
</dbReference>
<dbReference type="InterPro" id="IPR002478">
    <property type="entry name" value="PUA"/>
</dbReference>
<feature type="binding site" evidence="8">
    <location>
        <position position="141"/>
    </location>
    <ligand>
        <name>substrate</name>
    </ligand>
</feature>
<dbReference type="InterPro" id="IPR005715">
    <property type="entry name" value="Glu_5kinase/COase_Synthase"/>
</dbReference>
<keyword evidence="7 8" id="KW-0067">ATP-binding</keyword>
<dbReference type="CDD" id="cd04242">
    <property type="entry name" value="AAK_G5K_ProB"/>
    <property type="match status" value="1"/>
</dbReference>
<dbReference type="GO" id="GO:0005829">
    <property type="term" value="C:cytosol"/>
    <property type="evidence" value="ECO:0007669"/>
    <property type="project" value="TreeGrafter"/>
</dbReference>
<evidence type="ECO:0000256" key="3">
    <source>
        <dbReference type="ARBA" id="ARBA00022650"/>
    </source>
</evidence>
<proteinExistence type="inferred from homology"/>
<dbReference type="OrthoDB" id="9804434at2"/>
<dbReference type="PRINTS" id="PR00474">
    <property type="entry name" value="GLU5KINASE"/>
</dbReference>
<dbReference type="UniPathway" id="UPA00098">
    <property type="reaction ID" value="UER00359"/>
</dbReference>
<dbReference type="PIRSF" id="PIRSF000729">
    <property type="entry name" value="GK"/>
    <property type="match status" value="1"/>
</dbReference>
<keyword evidence="2 8" id="KW-0028">Amino-acid biosynthesis</keyword>
<dbReference type="InterPro" id="IPR011529">
    <property type="entry name" value="Glu_5kinase"/>
</dbReference>
<dbReference type="Pfam" id="PF00696">
    <property type="entry name" value="AA_kinase"/>
    <property type="match status" value="1"/>
</dbReference>
<dbReference type="Gene3D" id="2.30.130.10">
    <property type="entry name" value="PUA domain"/>
    <property type="match status" value="1"/>
</dbReference>
<dbReference type="EC" id="2.7.2.11" evidence="8"/>
<evidence type="ECO:0000256" key="1">
    <source>
        <dbReference type="ARBA" id="ARBA00022490"/>
    </source>
</evidence>
<comment type="function">
    <text evidence="8">Catalyzes the transfer of a phosphate group to glutamate to form L-glutamate 5-phosphate.</text>
</comment>
<comment type="caution">
    <text evidence="10">The sequence shown here is derived from an EMBL/GenBank/DDBJ whole genome shotgun (WGS) entry which is preliminary data.</text>
</comment>
<dbReference type="CDD" id="cd21157">
    <property type="entry name" value="PUA_G5K"/>
    <property type="match status" value="1"/>
</dbReference>
<dbReference type="HAMAP" id="MF_00456">
    <property type="entry name" value="ProB"/>
    <property type="match status" value="1"/>
</dbReference>
<evidence type="ECO:0000259" key="9">
    <source>
        <dbReference type="SMART" id="SM00359"/>
    </source>
</evidence>
<dbReference type="InterPro" id="IPR001048">
    <property type="entry name" value="Asp/Glu/Uridylate_kinase"/>
</dbReference>
<dbReference type="GO" id="GO:0004349">
    <property type="term" value="F:glutamate 5-kinase activity"/>
    <property type="evidence" value="ECO:0007669"/>
    <property type="project" value="UniProtKB-UniRule"/>
</dbReference>
<dbReference type="InterPro" id="IPR036393">
    <property type="entry name" value="AceGlu_kinase-like_sf"/>
</dbReference>
<evidence type="ECO:0000256" key="2">
    <source>
        <dbReference type="ARBA" id="ARBA00022605"/>
    </source>
</evidence>
<dbReference type="InterPro" id="IPR036974">
    <property type="entry name" value="PUA_sf"/>
</dbReference>
<dbReference type="Pfam" id="PF01472">
    <property type="entry name" value="PUA"/>
    <property type="match status" value="1"/>
</dbReference>
<keyword evidence="3 8" id="KW-0641">Proline biosynthesis</keyword>
<comment type="catalytic activity">
    <reaction evidence="8">
        <text>L-glutamate + ATP = L-glutamyl 5-phosphate + ADP</text>
        <dbReference type="Rhea" id="RHEA:14877"/>
        <dbReference type="ChEBI" id="CHEBI:29985"/>
        <dbReference type="ChEBI" id="CHEBI:30616"/>
        <dbReference type="ChEBI" id="CHEBI:58274"/>
        <dbReference type="ChEBI" id="CHEBI:456216"/>
        <dbReference type="EC" id="2.7.2.11"/>
    </reaction>
</comment>
<evidence type="ECO:0000256" key="5">
    <source>
        <dbReference type="ARBA" id="ARBA00022741"/>
    </source>
</evidence>
<feature type="binding site" evidence="8">
    <location>
        <position position="153"/>
    </location>
    <ligand>
        <name>substrate</name>
    </ligand>
</feature>
<dbReference type="SUPFAM" id="SSF53633">
    <property type="entry name" value="Carbamate kinase-like"/>
    <property type="match status" value="1"/>
</dbReference>
<feature type="domain" description="PUA" evidence="9">
    <location>
        <begin position="281"/>
        <end position="364"/>
    </location>
</feature>
<dbReference type="FunFam" id="2.30.130.10:FF:000007">
    <property type="entry name" value="Glutamate 5-kinase"/>
    <property type="match status" value="1"/>
</dbReference>
<comment type="subcellular location">
    <subcellularLocation>
        <location evidence="8">Cytoplasm</location>
    </subcellularLocation>
</comment>
<dbReference type="InterPro" id="IPR041739">
    <property type="entry name" value="G5K_ProB"/>
</dbReference>
<feature type="binding site" evidence="8">
    <location>
        <begin position="215"/>
        <end position="221"/>
    </location>
    <ligand>
        <name>ATP</name>
        <dbReference type="ChEBI" id="CHEBI:30616"/>
    </ligand>
</feature>
<keyword evidence="4 8" id="KW-0808">Transferase</keyword>
<feature type="binding site" evidence="8">
    <location>
        <begin position="173"/>
        <end position="174"/>
    </location>
    <ligand>
        <name>ATP</name>
        <dbReference type="ChEBI" id="CHEBI:30616"/>
    </ligand>
</feature>
<name>A0A119CY03_THIDE</name>